<gene>
    <name evidence="1" type="ORF">RRG08_046911</name>
</gene>
<dbReference type="EMBL" id="JAWDGP010003890">
    <property type="protein sequence ID" value="KAK3769806.1"/>
    <property type="molecule type" value="Genomic_DNA"/>
</dbReference>
<reference evidence="1" key="1">
    <citation type="journal article" date="2023" name="G3 (Bethesda)">
        <title>A reference genome for the long-term kleptoplast-retaining sea slug Elysia crispata morphotype clarki.</title>
        <authorList>
            <person name="Eastman K.E."/>
            <person name="Pendleton A.L."/>
            <person name="Shaikh M.A."/>
            <person name="Suttiyut T."/>
            <person name="Ogas R."/>
            <person name="Tomko P."/>
            <person name="Gavelis G."/>
            <person name="Widhalm J.R."/>
            <person name="Wisecaver J.H."/>
        </authorList>
    </citation>
    <scope>NUCLEOTIDE SEQUENCE</scope>
    <source>
        <strain evidence="1">ECLA1</strain>
    </source>
</reference>
<organism evidence="1 2">
    <name type="scientific">Elysia crispata</name>
    <name type="common">lettuce slug</name>
    <dbReference type="NCBI Taxonomy" id="231223"/>
    <lineage>
        <taxon>Eukaryota</taxon>
        <taxon>Metazoa</taxon>
        <taxon>Spiralia</taxon>
        <taxon>Lophotrochozoa</taxon>
        <taxon>Mollusca</taxon>
        <taxon>Gastropoda</taxon>
        <taxon>Heterobranchia</taxon>
        <taxon>Euthyneura</taxon>
        <taxon>Panpulmonata</taxon>
        <taxon>Sacoglossa</taxon>
        <taxon>Placobranchoidea</taxon>
        <taxon>Plakobranchidae</taxon>
        <taxon>Elysia</taxon>
    </lineage>
</organism>
<comment type="caution">
    <text evidence="1">The sequence shown here is derived from an EMBL/GenBank/DDBJ whole genome shotgun (WGS) entry which is preliminary data.</text>
</comment>
<proteinExistence type="predicted"/>
<evidence type="ECO:0000313" key="2">
    <source>
        <dbReference type="Proteomes" id="UP001283361"/>
    </source>
</evidence>
<dbReference type="AlphaFoldDB" id="A0AAE0ZJ02"/>
<protein>
    <submittedName>
        <fullName evidence="1">Uncharacterized protein</fullName>
    </submittedName>
</protein>
<dbReference type="Proteomes" id="UP001283361">
    <property type="component" value="Unassembled WGS sequence"/>
</dbReference>
<accession>A0AAE0ZJ02</accession>
<evidence type="ECO:0000313" key="1">
    <source>
        <dbReference type="EMBL" id="KAK3769806.1"/>
    </source>
</evidence>
<name>A0AAE0ZJ02_9GAST</name>
<keyword evidence="2" id="KW-1185">Reference proteome</keyword>
<sequence length="102" mass="11663">MDKLVVSCRVYVDSQWCSSRACPVRTTEGNNHMAPAIYMSIITRLTPQTTIVNPSTTEPGWEQFIPHYLWNPTEKRDYLVFSPLASEISLSSGLLTHIYRFP</sequence>